<dbReference type="InterPro" id="IPR050740">
    <property type="entry name" value="Aldehyde_DH_Superfamily"/>
</dbReference>
<evidence type="ECO:0000256" key="4">
    <source>
        <dbReference type="RuleBase" id="RU003345"/>
    </source>
</evidence>
<reference evidence="6 7" key="1">
    <citation type="submission" date="2018-11" db="EMBL/GenBank/DDBJ databases">
        <title>Sequencing the genomes of 1000 actinobacteria strains.</title>
        <authorList>
            <person name="Klenk H.-P."/>
        </authorList>
    </citation>
    <scope>NUCLEOTIDE SEQUENCE [LARGE SCALE GENOMIC DNA]</scope>
    <source>
        <strain evidence="6 7">DSM 14418</strain>
    </source>
</reference>
<protein>
    <submittedName>
        <fullName evidence="6">Succinate semialdehyde dehydrogenase</fullName>
    </submittedName>
</protein>
<dbReference type="InterPro" id="IPR016160">
    <property type="entry name" value="Ald_DH_CS_CYS"/>
</dbReference>
<dbReference type="PROSITE" id="PS00687">
    <property type="entry name" value="ALDEHYDE_DEHYDR_GLU"/>
    <property type="match status" value="1"/>
</dbReference>
<dbReference type="FunFam" id="3.40.605.10:FF:000026">
    <property type="entry name" value="Aldehyde dehydrogenase, putative"/>
    <property type="match status" value="1"/>
</dbReference>
<evidence type="ECO:0000256" key="2">
    <source>
        <dbReference type="ARBA" id="ARBA00023002"/>
    </source>
</evidence>
<dbReference type="FunFam" id="3.40.605.10:FF:000007">
    <property type="entry name" value="NAD/NADP-dependent betaine aldehyde dehydrogenase"/>
    <property type="match status" value="1"/>
</dbReference>
<dbReference type="OrthoDB" id="3954161at2"/>
<dbReference type="Gene3D" id="3.40.309.10">
    <property type="entry name" value="Aldehyde Dehydrogenase, Chain A, domain 2"/>
    <property type="match status" value="1"/>
</dbReference>
<proteinExistence type="inferred from homology"/>
<dbReference type="PANTHER" id="PTHR43353">
    <property type="entry name" value="SUCCINATE-SEMIALDEHYDE DEHYDROGENASE, MITOCHONDRIAL"/>
    <property type="match status" value="1"/>
</dbReference>
<organism evidence="6 7">
    <name type="scientific">Georgenia muralis</name>
    <dbReference type="NCBI Taxonomy" id="154117"/>
    <lineage>
        <taxon>Bacteria</taxon>
        <taxon>Bacillati</taxon>
        <taxon>Actinomycetota</taxon>
        <taxon>Actinomycetes</taxon>
        <taxon>Micrococcales</taxon>
        <taxon>Bogoriellaceae</taxon>
        <taxon>Georgenia</taxon>
    </lineage>
</organism>
<dbReference type="PANTHER" id="PTHR43353:SF5">
    <property type="entry name" value="SUCCINATE-SEMIALDEHYDE DEHYDROGENASE, MITOCHONDRIAL"/>
    <property type="match status" value="1"/>
</dbReference>
<comment type="caution">
    <text evidence="6">The sequence shown here is derived from an EMBL/GenBank/DDBJ whole genome shotgun (WGS) entry which is preliminary data.</text>
</comment>
<evidence type="ECO:0000256" key="1">
    <source>
        <dbReference type="ARBA" id="ARBA00009986"/>
    </source>
</evidence>
<dbReference type="InterPro" id="IPR029510">
    <property type="entry name" value="Ald_DH_CS_GLU"/>
</dbReference>
<evidence type="ECO:0000259" key="5">
    <source>
        <dbReference type="Pfam" id="PF00171"/>
    </source>
</evidence>
<sequence>MTTTTAQDITRRKETLLASLHTGLYIDGTWRDASGGRRFEVEDPATGDVLTTVADATADDAMAALDAAHRAQAAWGRTAPRERSEILRRAFEAVTARADDLALLMTLEMGKPLAEARGEATYGAEFLRWFAEEAVRTPGRYSIAPDGRSRVLVTKRPVGPSVLITPWNFPLAMGTRKIGPALAAGCTVVLKPARLTPLTSLLLADILAEAGVPAGVVNVIPTSQAGETTGPLLKDPRTRKLSFTGSTEVGRGLLAAAADQVLRTSMELGGNAPFLVLADADVDAAVAGAMAAKFRNGGEACTAANRFLVHSALAEEFTEKLVAKVREILVGPGVQDGVTLGALVEEKQRSKVAELVDDAVAHGARVLLGGTVPDGPGWFYPPTVLTGAGPRARLHREEIFGPVVSISTFTTEEEAVTMANDTELGLISFVFTRSLDAGLRMAEVLETGMLGLNSGVISNPAAPFGGVKQSGLGREGSHEGIEEYLETVYVGIAHPHV</sequence>
<accession>A0A3N4Z2R3</accession>
<dbReference type="InterPro" id="IPR015590">
    <property type="entry name" value="Aldehyde_DH_dom"/>
</dbReference>
<dbReference type="PROSITE" id="PS00070">
    <property type="entry name" value="ALDEHYDE_DEHYDR_CYS"/>
    <property type="match status" value="1"/>
</dbReference>
<dbReference type="FunFam" id="3.40.309.10:FF:000004">
    <property type="entry name" value="Succinate-semialdehyde dehydrogenase I"/>
    <property type="match status" value="1"/>
</dbReference>
<dbReference type="SUPFAM" id="SSF53720">
    <property type="entry name" value="ALDH-like"/>
    <property type="match status" value="1"/>
</dbReference>
<comment type="similarity">
    <text evidence="1 4">Belongs to the aldehyde dehydrogenase family.</text>
</comment>
<dbReference type="InterPro" id="IPR016161">
    <property type="entry name" value="Ald_DH/histidinol_DH"/>
</dbReference>
<keyword evidence="2 4" id="KW-0560">Oxidoreductase</keyword>
<gene>
    <name evidence="6" type="ORF">EDD32_0549</name>
</gene>
<dbReference type="Pfam" id="PF00171">
    <property type="entry name" value="Aldedh"/>
    <property type="match status" value="1"/>
</dbReference>
<dbReference type="InterPro" id="IPR016163">
    <property type="entry name" value="Ald_DH_C"/>
</dbReference>
<dbReference type="GO" id="GO:0004777">
    <property type="term" value="F:succinate-semialdehyde dehydrogenase (NAD+) activity"/>
    <property type="evidence" value="ECO:0007669"/>
    <property type="project" value="TreeGrafter"/>
</dbReference>
<keyword evidence="7" id="KW-1185">Reference proteome</keyword>
<evidence type="ECO:0000256" key="3">
    <source>
        <dbReference type="PROSITE-ProRule" id="PRU10007"/>
    </source>
</evidence>
<dbReference type="GO" id="GO:0009450">
    <property type="term" value="P:gamma-aminobutyric acid catabolic process"/>
    <property type="evidence" value="ECO:0007669"/>
    <property type="project" value="TreeGrafter"/>
</dbReference>
<dbReference type="Gene3D" id="3.40.605.10">
    <property type="entry name" value="Aldehyde Dehydrogenase, Chain A, domain 1"/>
    <property type="match status" value="1"/>
</dbReference>
<evidence type="ECO:0000313" key="7">
    <source>
        <dbReference type="Proteomes" id="UP000280726"/>
    </source>
</evidence>
<dbReference type="RefSeq" id="WP_123914397.1">
    <property type="nucleotide sequence ID" value="NZ_RKRA01000001.1"/>
</dbReference>
<evidence type="ECO:0000313" key="6">
    <source>
        <dbReference type="EMBL" id="RPF26124.1"/>
    </source>
</evidence>
<name>A0A3N4Z2R3_9MICO</name>
<dbReference type="Proteomes" id="UP000280726">
    <property type="component" value="Unassembled WGS sequence"/>
</dbReference>
<dbReference type="AlphaFoldDB" id="A0A3N4Z2R3"/>
<dbReference type="CDD" id="cd07103">
    <property type="entry name" value="ALDH_F5_SSADH_GabD"/>
    <property type="match status" value="1"/>
</dbReference>
<dbReference type="EMBL" id="RKRA01000001">
    <property type="protein sequence ID" value="RPF26124.1"/>
    <property type="molecule type" value="Genomic_DNA"/>
</dbReference>
<dbReference type="InterPro" id="IPR016162">
    <property type="entry name" value="Ald_DH_N"/>
</dbReference>
<feature type="active site" evidence="3">
    <location>
        <position position="267"/>
    </location>
</feature>
<feature type="domain" description="Aldehyde dehydrogenase" evidence="5">
    <location>
        <begin position="30"/>
        <end position="488"/>
    </location>
</feature>